<evidence type="ECO:0000256" key="8">
    <source>
        <dbReference type="ARBA" id="ARBA00023136"/>
    </source>
</evidence>
<comment type="subcellular location">
    <subcellularLocation>
        <location evidence="1">Membrane</location>
        <topology evidence="1">Multi-pass membrane protein</topology>
    </subcellularLocation>
</comment>
<evidence type="ECO:0000256" key="2">
    <source>
        <dbReference type="ARBA" id="ARBA00022448"/>
    </source>
</evidence>
<evidence type="ECO:0000259" key="10">
    <source>
        <dbReference type="Pfam" id="PF02705"/>
    </source>
</evidence>
<evidence type="ECO:0000256" key="3">
    <source>
        <dbReference type="ARBA" id="ARBA00022538"/>
    </source>
</evidence>
<protein>
    <submittedName>
        <fullName evidence="12">Potassium transporter</fullName>
    </submittedName>
</protein>
<evidence type="ECO:0000256" key="7">
    <source>
        <dbReference type="ARBA" id="ARBA00023065"/>
    </source>
</evidence>
<reference evidence="12 13" key="1">
    <citation type="journal article" date="2018" name="Genome Biol. Evol.">
        <title>Multiple Roots of Fruiting Body Formation in Amoebozoa.</title>
        <authorList>
            <person name="Hillmann F."/>
            <person name="Forbes G."/>
            <person name="Novohradska S."/>
            <person name="Ferling I."/>
            <person name="Riege K."/>
            <person name="Groth M."/>
            <person name="Westermann M."/>
            <person name="Marz M."/>
            <person name="Spaller T."/>
            <person name="Winckler T."/>
            <person name="Schaap P."/>
            <person name="Glockner G."/>
        </authorList>
    </citation>
    <scope>NUCLEOTIDE SEQUENCE [LARGE SCALE GENOMIC DNA]</scope>
    <source>
        <strain evidence="12 13">Jena</strain>
    </source>
</reference>
<name>A0A2P6NWB7_9EUKA</name>
<feature type="transmembrane region" description="Helical" evidence="9">
    <location>
        <begin position="315"/>
        <end position="332"/>
    </location>
</feature>
<sequence>MVASPHTASFRQNLWLGIQALGVIFSEIGTAPVILKPFETSGQIYYNETISTDYSIEFEDVPTEQQILGTYSIILWTLILMASLKYVIVLLMANNHGEGGTFALCALLVEEERTKIPGWGKVLIRCVCVIGGSLIIGTGALNPAVKLSTAIYNLDRVITSYERHDTLFDSRSLTEAEFILVICVLVFIIFWINRLGPVALCWFLLLLGMGIYNVSRAPQILAALNPVQAVQHLVRTTRDFSYKESLKILGRTFVTITGCETIYADVGHFGITNVRVAWFVVVLPCLMISYLGNGAHILMSPQDAIDPFSQSWQDSISIVWLGFSFTIVMCAASSQTSGVFSTVSQAVGLGVFPPVTSIRKSKIKQGQVYIPSVNWILMLCTIALVVGFGRSGIKELYAVALAGLMLLTTCLFLCVLFYRRRWKWYFILPFSVFLIFDLFFLAGTCIEVEPGGWPAIIISLFFAFIMYSWYLGESRMKNIRFVEQKIWLRPTNSFVSIWSTSWKTSFDQLQRATPEAEKQPEITNMNEAFDTSDQIKWDKVLRTEGTGVFIDEEGDGDFQVPQVFENFVTRAHTAPSIILFLRVHTDVRPLVSDAERMTIIRHAPGLYTLNVKYGYYENRRQANSILRLARERGVPCGDTVTFFIHSETVYTSGYSWDTPLLNAYCAMKNNVKQTTVGFGHLLNLSVGVQRCFVSRPFPRFFHHPLLLRKPKGWSSREKDRAKRLDQR</sequence>
<feature type="domain" description="K+ potassium transporter integral membrane" evidence="10">
    <location>
        <begin position="18"/>
        <end position="478"/>
    </location>
</feature>
<proteinExistence type="predicted"/>
<feature type="transmembrane region" description="Helical" evidence="9">
    <location>
        <begin position="276"/>
        <end position="295"/>
    </location>
</feature>
<evidence type="ECO:0000313" key="13">
    <source>
        <dbReference type="Proteomes" id="UP000241769"/>
    </source>
</evidence>
<dbReference type="InterPro" id="IPR053951">
    <property type="entry name" value="K_trans_N"/>
</dbReference>
<keyword evidence="8 9" id="KW-0472">Membrane</keyword>
<evidence type="ECO:0000259" key="11">
    <source>
        <dbReference type="Pfam" id="PF22776"/>
    </source>
</evidence>
<keyword evidence="3" id="KW-0633">Potassium transport</keyword>
<feature type="transmembrane region" description="Helical" evidence="9">
    <location>
        <begin position="73"/>
        <end position="93"/>
    </location>
</feature>
<keyword evidence="7" id="KW-0406">Ion transport</keyword>
<dbReference type="Pfam" id="PF02705">
    <property type="entry name" value="K_trans"/>
    <property type="match status" value="1"/>
</dbReference>
<evidence type="ECO:0000256" key="5">
    <source>
        <dbReference type="ARBA" id="ARBA00022958"/>
    </source>
</evidence>
<comment type="caution">
    <text evidence="12">The sequence shown here is derived from an EMBL/GenBank/DDBJ whole genome shotgun (WGS) entry which is preliminary data.</text>
</comment>
<organism evidence="12 13">
    <name type="scientific">Planoprotostelium fungivorum</name>
    <dbReference type="NCBI Taxonomy" id="1890364"/>
    <lineage>
        <taxon>Eukaryota</taxon>
        <taxon>Amoebozoa</taxon>
        <taxon>Evosea</taxon>
        <taxon>Variosea</taxon>
        <taxon>Cavosteliida</taxon>
        <taxon>Cavosteliaceae</taxon>
        <taxon>Planoprotostelium</taxon>
    </lineage>
</organism>
<dbReference type="InterPro" id="IPR003855">
    <property type="entry name" value="K+_transporter"/>
</dbReference>
<dbReference type="InParanoid" id="A0A2P6NWB7"/>
<evidence type="ECO:0000313" key="12">
    <source>
        <dbReference type="EMBL" id="PRP88255.1"/>
    </source>
</evidence>
<feature type="transmembrane region" description="Helical" evidence="9">
    <location>
        <begin position="368"/>
        <end position="390"/>
    </location>
</feature>
<dbReference type="EMBL" id="MDYQ01000012">
    <property type="protein sequence ID" value="PRP88255.1"/>
    <property type="molecule type" value="Genomic_DNA"/>
</dbReference>
<feature type="transmembrane region" description="Helical" evidence="9">
    <location>
        <begin position="425"/>
        <end position="446"/>
    </location>
</feature>
<dbReference type="GO" id="GO:0016020">
    <property type="term" value="C:membrane"/>
    <property type="evidence" value="ECO:0007669"/>
    <property type="project" value="UniProtKB-SubCell"/>
</dbReference>
<feature type="transmembrane region" description="Helical" evidence="9">
    <location>
        <begin position="452"/>
        <end position="471"/>
    </location>
</feature>
<dbReference type="PANTHER" id="PTHR30540:SF83">
    <property type="entry name" value="K+ POTASSIUM TRANSPORTER"/>
    <property type="match status" value="1"/>
</dbReference>
<keyword evidence="2" id="KW-0813">Transport</keyword>
<evidence type="ECO:0000256" key="9">
    <source>
        <dbReference type="SAM" id="Phobius"/>
    </source>
</evidence>
<keyword evidence="4 9" id="KW-0812">Transmembrane</keyword>
<dbReference type="STRING" id="1890364.A0A2P6NWB7"/>
<accession>A0A2P6NWB7</accession>
<dbReference type="InterPro" id="IPR053952">
    <property type="entry name" value="K_trans_C"/>
</dbReference>
<dbReference type="Pfam" id="PF22776">
    <property type="entry name" value="K_trans_C"/>
    <property type="match status" value="1"/>
</dbReference>
<dbReference type="GO" id="GO:0015079">
    <property type="term" value="F:potassium ion transmembrane transporter activity"/>
    <property type="evidence" value="ECO:0007669"/>
    <property type="project" value="InterPro"/>
</dbReference>
<dbReference type="AlphaFoldDB" id="A0A2P6NWB7"/>
<feature type="transmembrane region" description="Helical" evidence="9">
    <location>
        <begin position="122"/>
        <end position="141"/>
    </location>
</feature>
<feature type="transmembrane region" description="Helical" evidence="9">
    <location>
        <begin position="178"/>
        <end position="207"/>
    </location>
</feature>
<dbReference type="PANTHER" id="PTHR30540">
    <property type="entry name" value="OSMOTIC STRESS POTASSIUM TRANSPORTER"/>
    <property type="match status" value="1"/>
</dbReference>
<feature type="transmembrane region" description="Helical" evidence="9">
    <location>
        <begin position="396"/>
        <end position="418"/>
    </location>
</feature>
<dbReference type="Proteomes" id="UP000241769">
    <property type="component" value="Unassembled WGS sequence"/>
</dbReference>
<evidence type="ECO:0000256" key="4">
    <source>
        <dbReference type="ARBA" id="ARBA00022692"/>
    </source>
</evidence>
<dbReference type="OrthoDB" id="504708at2759"/>
<gene>
    <name evidence="12" type="ORF">PROFUN_03364</name>
</gene>
<keyword evidence="6 9" id="KW-1133">Transmembrane helix</keyword>
<keyword evidence="13" id="KW-1185">Reference proteome</keyword>
<evidence type="ECO:0000256" key="6">
    <source>
        <dbReference type="ARBA" id="ARBA00022989"/>
    </source>
</evidence>
<evidence type="ECO:0000256" key="1">
    <source>
        <dbReference type="ARBA" id="ARBA00004141"/>
    </source>
</evidence>
<keyword evidence="5" id="KW-0630">Potassium</keyword>
<feature type="domain" description="K+ potassium transporter C-terminal" evidence="11">
    <location>
        <begin position="545"/>
        <end position="676"/>
    </location>
</feature>